<dbReference type="Gene3D" id="1.10.601.10">
    <property type="entry name" value="RNA Polymerase Primary Sigma Factor"/>
    <property type="match status" value="1"/>
</dbReference>
<dbReference type="Pfam" id="PF04542">
    <property type="entry name" value="Sigma70_r2"/>
    <property type="match status" value="1"/>
</dbReference>
<evidence type="ECO:0000256" key="2">
    <source>
        <dbReference type="ARBA" id="ARBA00023015"/>
    </source>
</evidence>
<dbReference type="PROSITE" id="PS00715">
    <property type="entry name" value="SIGMA70_1"/>
    <property type="match status" value="1"/>
</dbReference>
<dbReference type="InterPro" id="IPR007627">
    <property type="entry name" value="RNA_pol_sigma70_r2"/>
</dbReference>
<dbReference type="InterPro" id="IPR036388">
    <property type="entry name" value="WH-like_DNA-bd_sf"/>
</dbReference>
<dbReference type="PANTHER" id="PTHR30603">
    <property type="entry name" value="RNA POLYMERASE SIGMA FACTOR RPO"/>
    <property type="match status" value="1"/>
</dbReference>
<keyword evidence="4" id="KW-0238">DNA-binding</keyword>
<dbReference type="GO" id="GO:0006352">
    <property type="term" value="P:DNA-templated transcription initiation"/>
    <property type="evidence" value="ECO:0007669"/>
    <property type="project" value="InterPro"/>
</dbReference>
<proteinExistence type="inferred from homology"/>
<dbReference type="EMBL" id="CP114014">
    <property type="protein sequence ID" value="XAY07982.1"/>
    <property type="molecule type" value="Genomic_DNA"/>
</dbReference>
<sequence length="285" mass="31397">MPRKPTPITPELTSDSLDLLLRDAGSYELLKPAQELELAKRIERGDLQAKEMLINSNLRLVVSIARRYIGHGLPMTDLVQEGMIGLIRAAEKFDWRKGFRFSTYATLWIRQSIQRGLDNSARTVRLPANVAQRARKVARAAGDLAVQLEREPTLEEIAMATGLTFDEVEQIREVDRTPASLNSPVGDESDGGELGHFISAEGPAPEEEVHTALASIEVQRAIDTLPDEERKVINLRYGTAGEPPQTPAQTARRLGVTPRQAASIEDRALAKLSVLPQLAALREVA</sequence>
<dbReference type="SUPFAM" id="SSF88659">
    <property type="entry name" value="Sigma3 and sigma4 domains of RNA polymerase sigma factors"/>
    <property type="match status" value="2"/>
</dbReference>
<dbReference type="Pfam" id="PF00140">
    <property type="entry name" value="Sigma70_r1_2"/>
    <property type="match status" value="1"/>
</dbReference>
<evidence type="ECO:0000259" key="6">
    <source>
        <dbReference type="PROSITE" id="PS00715"/>
    </source>
</evidence>
<dbReference type="PIRSF" id="PIRSF000770">
    <property type="entry name" value="RNA_pol_sigma-SigE/K"/>
    <property type="match status" value="1"/>
</dbReference>
<dbReference type="PRINTS" id="PR00046">
    <property type="entry name" value="SIGMA70FCT"/>
</dbReference>
<dbReference type="AlphaFoldDB" id="A0AAU7B2T4"/>
<feature type="domain" description="RNA polymerase sigma-70" evidence="6">
    <location>
        <begin position="77"/>
        <end position="90"/>
    </location>
</feature>
<dbReference type="SUPFAM" id="SSF88946">
    <property type="entry name" value="Sigma2 domain of RNA polymerase sigma factors"/>
    <property type="match status" value="1"/>
</dbReference>
<dbReference type="CDD" id="cd06171">
    <property type="entry name" value="Sigma70_r4"/>
    <property type="match status" value="1"/>
</dbReference>
<keyword evidence="3" id="KW-0731">Sigma factor</keyword>
<keyword evidence="2" id="KW-0805">Transcription regulation</keyword>
<accession>A0AAU7B2T4</accession>
<protein>
    <submittedName>
        <fullName evidence="7">RNA polymerase sigma factor SigA</fullName>
    </submittedName>
</protein>
<dbReference type="InterPro" id="IPR009042">
    <property type="entry name" value="RNA_pol_sigma70_r1_2"/>
</dbReference>
<evidence type="ECO:0000256" key="4">
    <source>
        <dbReference type="ARBA" id="ARBA00023125"/>
    </source>
</evidence>
<dbReference type="InterPro" id="IPR013324">
    <property type="entry name" value="RNA_pol_sigma_r3/r4-like"/>
</dbReference>
<dbReference type="InterPro" id="IPR007624">
    <property type="entry name" value="RNA_pol_sigma70_r3"/>
</dbReference>
<dbReference type="GO" id="GO:0003677">
    <property type="term" value="F:DNA binding"/>
    <property type="evidence" value="ECO:0007669"/>
    <property type="project" value="UniProtKB-KW"/>
</dbReference>
<dbReference type="PANTHER" id="PTHR30603:SF60">
    <property type="entry name" value="RNA POLYMERASE SIGMA FACTOR RPOD"/>
    <property type="match status" value="1"/>
</dbReference>
<evidence type="ECO:0000256" key="5">
    <source>
        <dbReference type="ARBA" id="ARBA00023163"/>
    </source>
</evidence>
<dbReference type="Gene3D" id="1.10.10.10">
    <property type="entry name" value="Winged helix-like DNA-binding domain superfamily/Winged helix DNA-binding domain"/>
    <property type="match status" value="2"/>
</dbReference>
<dbReference type="InterPro" id="IPR000943">
    <property type="entry name" value="RNA_pol_sigma70"/>
</dbReference>
<dbReference type="Pfam" id="PF04539">
    <property type="entry name" value="Sigma70_r3"/>
    <property type="match status" value="1"/>
</dbReference>
<reference evidence="7" key="1">
    <citation type="submission" date="2022-12" db="EMBL/GenBank/DDBJ databases">
        <title>Paraconexibacter alkalitolerans sp. nov. and Baekduia alba sp. nov., isolated from soil and emended description of the genera Paraconexibacter (Chun et al., 2020) and Baekduia (An et al., 2020).</title>
        <authorList>
            <person name="Vieira S."/>
            <person name="Huber K.J."/>
            <person name="Geppert A."/>
            <person name="Wolf J."/>
            <person name="Neumann-Schaal M."/>
            <person name="Muesken M."/>
            <person name="Overmann J."/>
        </authorList>
    </citation>
    <scope>NUCLEOTIDE SEQUENCE</scope>
    <source>
        <strain evidence="7">AEG42_29</strain>
    </source>
</reference>
<evidence type="ECO:0000313" key="7">
    <source>
        <dbReference type="EMBL" id="XAY07982.1"/>
    </source>
</evidence>
<name>A0AAU7B2T4_9ACTN</name>
<dbReference type="GO" id="GO:0016987">
    <property type="term" value="F:sigma factor activity"/>
    <property type="evidence" value="ECO:0007669"/>
    <property type="project" value="UniProtKB-KW"/>
</dbReference>
<evidence type="ECO:0000256" key="1">
    <source>
        <dbReference type="ARBA" id="ARBA00007788"/>
    </source>
</evidence>
<keyword evidence="5" id="KW-0804">Transcription</keyword>
<dbReference type="RefSeq" id="WP_354699168.1">
    <property type="nucleotide sequence ID" value="NZ_CP114014.1"/>
</dbReference>
<gene>
    <name evidence="7" type="primary">sigA_3</name>
    <name evidence="7" type="ORF">DSM112329_04876</name>
</gene>
<dbReference type="InterPro" id="IPR050239">
    <property type="entry name" value="Sigma-70_RNA_pol_init_factors"/>
</dbReference>
<dbReference type="InterPro" id="IPR014284">
    <property type="entry name" value="RNA_pol_sigma-70_dom"/>
</dbReference>
<organism evidence="7">
    <name type="scientific">Paraconexibacter sp. AEG42_29</name>
    <dbReference type="NCBI Taxonomy" id="2997339"/>
    <lineage>
        <taxon>Bacteria</taxon>
        <taxon>Bacillati</taxon>
        <taxon>Actinomycetota</taxon>
        <taxon>Thermoleophilia</taxon>
        <taxon>Solirubrobacterales</taxon>
        <taxon>Paraconexibacteraceae</taxon>
        <taxon>Paraconexibacter</taxon>
    </lineage>
</organism>
<comment type="similarity">
    <text evidence="1">Belongs to the sigma-70 factor family.</text>
</comment>
<evidence type="ECO:0000256" key="3">
    <source>
        <dbReference type="ARBA" id="ARBA00023082"/>
    </source>
</evidence>
<dbReference type="KEGG" id="parq:DSM112329_04876"/>
<dbReference type="Pfam" id="PF04545">
    <property type="entry name" value="Sigma70_r4"/>
    <property type="match status" value="1"/>
</dbReference>
<dbReference type="InterPro" id="IPR013325">
    <property type="entry name" value="RNA_pol_sigma_r2"/>
</dbReference>
<dbReference type="NCBIfam" id="TIGR02937">
    <property type="entry name" value="sigma70-ECF"/>
    <property type="match status" value="1"/>
</dbReference>
<dbReference type="InterPro" id="IPR007630">
    <property type="entry name" value="RNA_pol_sigma70_r4"/>
</dbReference>